<evidence type="ECO:0008006" key="3">
    <source>
        <dbReference type="Google" id="ProtNLM"/>
    </source>
</evidence>
<dbReference type="AlphaFoldDB" id="A0A841GXU6"/>
<organism evidence="1 2">
    <name type="scientific">Longimicrobium terrae</name>
    <dbReference type="NCBI Taxonomy" id="1639882"/>
    <lineage>
        <taxon>Bacteria</taxon>
        <taxon>Pseudomonadati</taxon>
        <taxon>Gemmatimonadota</taxon>
        <taxon>Longimicrobiia</taxon>
        <taxon>Longimicrobiales</taxon>
        <taxon>Longimicrobiaceae</taxon>
        <taxon>Longimicrobium</taxon>
    </lineage>
</organism>
<accession>A0A841GXU6</accession>
<dbReference type="SUPFAM" id="SSF53795">
    <property type="entry name" value="PEP carboxykinase-like"/>
    <property type="match status" value="1"/>
</dbReference>
<dbReference type="InterPro" id="IPR027417">
    <property type="entry name" value="P-loop_NTPase"/>
</dbReference>
<dbReference type="RefSeq" id="WP_170034399.1">
    <property type="nucleotide sequence ID" value="NZ_JABDTL010000001.1"/>
</dbReference>
<evidence type="ECO:0000313" key="2">
    <source>
        <dbReference type="Proteomes" id="UP000582837"/>
    </source>
</evidence>
<dbReference type="Proteomes" id="UP000582837">
    <property type="component" value="Unassembled WGS sequence"/>
</dbReference>
<dbReference type="EMBL" id="JACHIA010000005">
    <property type="protein sequence ID" value="MBB6070566.1"/>
    <property type="molecule type" value="Genomic_DNA"/>
</dbReference>
<comment type="caution">
    <text evidence="1">The sequence shown here is derived from an EMBL/GenBank/DDBJ whole genome shotgun (WGS) entry which is preliminary data.</text>
</comment>
<evidence type="ECO:0000313" key="1">
    <source>
        <dbReference type="EMBL" id="MBB6070566.1"/>
    </source>
</evidence>
<keyword evidence="2" id="KW-1185">Reference proteome</keyword>
<dbReference type="Gene3D" id="3.40.50.300">
    <property type="entry name" value="P-loop containing nucleotide triphosphate hydrolases"/>
    <property type="match status" value="1"/>
</dbReference>
<reference evidence="1 2" key="1">
    <citation type="submission" date="2020-08" db="EMBL/GenBank/DDBJ databases">
        <title>Genomic Encyclopedia of Type Strains, Phase IV (KMG-IV): sequencing the most valuable type-strain genomes for metagenomic binning, comparative biology and taxonomic classification.</title>
        <authorList>
            <person name="Goeker M."/>
        </authorList>
    </citation>
    <scope>NUCLEOTIDE SEQUENCE [LARGE SCALE GENOMIC DNA]</scope>
    <source>
        <strain evidence="1 2">DSM 29007</strain>
    </source>
</reference>
<protein>
    <recommendedName>
        <fullName evidence="3">Serine kinase</fullName>
    </recommendedName>
</protein>
<name>A0A841GXU6_9BACT</name>
<proteinExistence type="predicted"/>
<sequence>MISIRRYRLYGLAVDVEPGLPDLPAEDAAGPADVRVWMGRVPADVFPSVAEEERWYVSPRLSVEGEPTVVVHRRADGGYRLAYADGCEYVVDGAAAAVACTWPAHYTPEDAATYLLGPVLGLVLRMRGVPSLHAGAVAMDGGVVAVVGPAGAGKSTTTAVLAGRGHRVVADDVLAIRLRDGAVLAQPAYPHLRLWPDSVPTVLGPGGRLPPLTPNWDKRFMRMDDGFHPHPLPLSAIYLLAARRADDAPRLEPVLAVEGMLALVGNAYVGWLPDRAAHARDARVLGQVARTVPILRATPHTDPALLTRLCEMIEQDVKRRSGTAGAPA</sequence>
<gene>
    <name evidence="1" type="ORF">HNQ61_002187</name>
</gene>